<dbReference type="InterPro" id="IPR014748">
    <property type="entry name" value="Enoyl-CoA_hydra_C"/>
</dbReference>
<accession>A0A510HJP0</accession>
<dbReference type="Gene3D" id="1.10.12.10">
    <property type="entry name" value="Lyase 2-enoyl-coa Hydratase, Chain A, domain 2"/>
    <property type="match status" value="1"/>
</dbReference>
<dbReference type="PANTHER" id="PTHR11941:SF54">
    <property type="entry name" value="ENOYL-COA HYDRATASE, MITOCHONDRIAL"/>
    <property type="match status" value="1"/>
</dbReference>
<dbReference type="AlphaFoldDB" id="A0A510HJP0"/>
<gene>
    <name evidence="5" type="ORF">RxyAA322_20830</name>
</gene>
<evidence type="ECO:0000313" key="5">
    <source>
        <dbReference type="EMBL" id="BBL80229.1"/>
    </source>
</evidence>
<dbReference type="InterPro" id="IPR029045">
    <property type="entry name" value="ClpP/crotonase-like_dom_sf"/>
</dbReference>
<dbReference type="CDD" id="cd06558">
    <property type="entry name" value="crotonase-like"/>
    <property type="match status" value="1"/>
</dbReference>
<comment type="catalytic activity">
    <reaction evidence="4">
        <text>a 4-saturated-(3S)-3-hydroxyacyl-CoA = a (3E)-enoyl-CoA + H2O</text>
        <dbReference type="Rhea" id="RHEA:20724"/>
        <dbReference type="ChEBI" id="CHEBI:15377"/>
        <dbReference type="ChEBI" id="CHEBI:58521"/>
        <dbReference type="ChEBI" id="CHEBI:137480"/>
        <dbReference type="EC" id="4.2.1.17"/>
    </reaction>
</comment>
<evidence type="ECO:0000256" key="3">
    <source>
        <dbReference type="ARBA" id="ARBA00023709"/>
    </source>
</evidence>
<dbReference type="InterPro" id="IPR001753">
    <property type="entry name" value="Enoyl-CoA_hydra/iso"/>
</dbReference>
<dbReference type="GO" id="GO:0004300">
    <property type="term" value="F:enoyl-CoA hydratase activity"/>
    <property type="evidence" value="ECO:0007669"/>
    <property type="project" value="UniProtKB-EC"/>
</dbReference>
<evidence type="ECO:0000256" key="2">
    <source>
        <dbReference type="ARBA" id="ARBA00023239"/>
    </source>
</evidence>
<keyword evidence="2" id="KW-0456">Lyase</keyword>
<proteinExistence type="inferred from homology"/>
<dbReference type="Pfam" id="PF00378">
    <property type="entry name" value="ECH_1"/>
    <property type="match status" value="1"/>
</dbReference>
<evidence type="ECO:0000256" key="1">
    <source>
        <dbReference type="ARBA" id="ARBA00005254"/>
    </source>
</evidence>
<evidence type="ECO:0000313" key="6">
    <source>
        <dbReference type="Proteomes" id="UP000318065"/>
    </source>
</evidence>
<dbReference type="SUPFAM" id="SSF52096">
    <property type="entry name" value="ClpP/crotonase"/>
    <property type="match status" value="1"/>
</dbReference>
<comment type="catalytic activity">
    <reaction evidence="3">
        <text>a (3S)-3-hydroxyacyl-CoA = a (2E)-enoyl-CoA + H2O</text>
        <dbReference type="Rhea" id="RHEA:16105"/>
        <dbReference type="ChEBI" id="CHEBI:15377"/>
        <dbReference type="ChEBI" id="CHEBI:57318"/>
        <dbReference type="ChEBI" id="CHEBI:58856"/>
        <dbReference type="EC" id="4.2.1.17"/>
    </reaction>
</comment>
<dbReference type="Proteomes" id="UP000318065">
    <property type="component" value="Chromosome"/>
</dbReference>
<dbReference type="RefSeq" id="WP_143528261.1">
    <property type="nucleotide sequence ID" value="NZ_AP019791.1"/>
</dbReference>
<keyword evidence="6" id="KW-1185">Reference proteome</keyword>
<protein>
    <submittedName>
        <fullName evidence="5">Enoyl-CoA hydratase</fullName>
    </submittedName>
</protein>
<dbReference type="OrthoDB" id="4608673at2"/>
<dbReference type="NCBIfam" id="NF004796">
    <property type="entry name" value="PRK06144.1"/>
    <property type="match status" value="1"/>
</dbReference>
<dbReference type="Gene3D" id="3.90.226.10">
    <property type="entry name" value="2-enoyl-CoA Hydratase, Chain A, domain 1"/>
    <property type="match status" value="1"/>
</dbReference>
<dbReference type="GO" id="GO:0006635">
    <property type="term" value="P:fatty acid beta-oxidation"/>
    <property type="evidence" value="ECO:0007669"/>
    <property type="project" value="TreeGrafter"/>
</dbReference>
<dbReference type="PANTHER" id="PTHR11941">
    <property type="entry name" value="ENOYL-COA HYDRATASE-RELATED"/>
    <property type="match status" value="1"/>
</dbReference>
<name>A0A510HJP0_9ACTN</name>
<evidence type="ECO:0000256" key="4">
    <source>
        <dbReference type="ARBA" id="ARBA00023717"/>
    </source>
</evidence>
<reference evidence="5" key="1">
    <citation type="journal article" date="2019" name="Microbiol. Resour. Announc.">
        <title>Complete Genome Sequence of Rubrobacter xylanophilus Strain AA3-22, Isolated from Arima Onsen in Japan.</title>
        <authorList>
            <person name="Tomariguchi N."/>
            <person name="Miyazaki K."/>
        </authorList>
    </citation>
    <scope>NUCLEOTIDE SEQUENCE [LARGE SCALE GENOMIC DNA]</scope>
    <source>
        <strain evidence="5">AA3-22</strain>
    </source>
</reference>
<dbReference type="EMBL" id="AP019791">
    <property type="protein sequence ID" value="BBL80229.1"/>
    <property type="molecule type" value="Genomic_DNA"/>
</dbReference>
<organism evidence="5 6">
    <name type="scientific">Rubrobacter xylanophilus</name>
    <dbReference type="NCBI Taxonomy" id="49319"/>
    <lineage>
        <taxon>Bacteria</taxon>
        <taxon>Bacillati</taxon>
        <taxon>Actinomycetota</taxon>
        <taxon>Rubrobacteria</taxon>
        <taxon>Rubrobacterales</taxon>
        <taxon>Rubrobacteraceae</taxon>
        <taxon>Rubrobacter</taxon>
    </lineage>
</organism>
<sequence>MRTGTDQLLYERRGARAYITFNRPEARNAMTWEMYEALYECCEEVDRDGEVRVVVLRGAGGRAFVAGTDIRQFREFRSGEDGIAYERRMERVIGRLEEVRKPTVAVIDGYAVGGGLSICAVCDLRVCTPEARFGIPIARTLGNCLSMKNYARLMALIGPARAKALLFTARMFSAEEALAAGLATEVVPREEVDGRVEELCSSLESHAPITLRVTKEALRRITFAGLPDGSDLVRETYGSEDFHEGVAAFVEKREPRWRGR</sequence>
<comment type="similarity">
    <text evidence="1">Belongs to the enoyl-CoA hydratase/isomerase family.</text>
</comment>